<dbReference type="PANTHER" id="PTHR30572:SF4">
    <property type="entry name" value="ABC TRANSPORTER PERMEASE YTRF"/>
    <property type="match status" value="1"/>
</dbReference>
<dbReference type="InterPro" id="IPR003838">
    <property type="entry name" value="ABC3_permease_C"/>
</dbReference>
<dbReference type="Pfam" id="PF12704">
    <property type="entry name" value="MacB_PCD"/>
    <property type="match status" value="2"/>
</dbReference>
<feature type="transmembrane region" description="Helical" evidence="7">
    <location>
        <begin position="225"/>
        <end position="247"/>
    </location>
</feature>
<reference evidence="10" key="1">
    <citation type="submission" date="2020-02" db="EMBL/GenBank/DDBJ databases">
        <authorList>
            <person name="Meier V. D."/>
        </authorList>
    </citation>
    <scope>NUCLEOTIDE SEQUENCE</scope>
    <source>
        <strain evidence="10">AVDCRST_MAG40</strain>
    </source>
</reference>
<feature type="non-terminal residue" evidence="10">
    <location>
        <position position="1"/>
    </location>
</feature>
<evidence type="ECO:0000256" key="1">
    <source>
        <dbReference type="ARBA" id="ARBA00004651"/>
    </source>
</evidence>
<feature type="transmembrane region" description="Helical" evidence="7">
    <location>
        <begin position="281"/>
        <end position="300"/>
    </location>
</feature>
<dbReference type="GO" id="GO:0022857">
    <property type="term" value="F:transmembrane transporter activity"/>
    <property type="evidence" value="ECO:0007669"/>
    <property type="project" value="TreeGrafter"/>
</dbReference>
<feature type="transmembrane region" description="Helical" evidence="7">
    <location>
        <begin position="628"/>
        <end position="650"/>
    </location>
</feature>
<gene>
    <name evidence="10" type="ORF">AVDCRST_MAG40-247</name>
</gene>
<dbReference type="InterPro" id="IPR050250">
    <property type="entry name" value="Macrolide_Exporter_MacB"/>
</dbReference>
<feature type="domain" description="ABC3 transporter permease C-terminal" evidence="8">
    <location>
        <begin position="545"/>
        <end position="658"/>
    </location>
</feature>
<organism evidence="10">
    <name type="scientific">uncultured Gemmatimonadaceae bacterium</name>
    <dbReference type="NCBI Taxonomy" id="246130"/>
    <lineage>
        <taxon>Bacteria</taxon>
        <taxon>Pseudomonadati</taxon>
        <taxon>Gemmatimonadota</taxon>
        <taxon>Gemmatimonadia</taxon>
        <taxon>Gemmatimonadales</taxon>
        <taxon>Gemmatimonadaceae</taxon>
        <taxon>environmental samples</taxon>
    </lineage>
</organism>
<name>A0A6J4K8U7_9BACT</name>
<evidence type="ECO:0000256" key="2">
    <source>
        <dbReference type="ARBA" id="ARBA00022475"/>
    </source>
</evidence>
<accession>A0A6J4K8U7</accession>
<dbReference type="EMBL" id="CADCTX010000070">
    <property type="protein sequence ID" value="CAA9299358.1"/>
    <property type="molecule type" value="Genomic_DNA"/>
</dbReference>
<feature type="domain" description="MacB-like periplasmic core" evidence="9">
    <location>
        <begin position="286"/>
        <end position="494"/>
    </location>
</feature>
<feature type="transmembrane region" description="Helical" evidence="7">
    <location>
        <begin position="187"/>
        <end position="213"/>
    </location>
</feature>
<dbReference type="AlphaFoldDB" id="A0A6J4K8U7"/>
<feature type="transmembrane region" description="Helical" evidence="7">
    <location>
        <begin position="594"/>
        <end position="616"/>
    </location>
</feature>
<evidence type="ECO:0008006" key="11">
    <source>
        <dbReference type="Google" id="ProtNLM"/>
    </source>
</evidence>
<keyword evidence="3 7" id="KW-0812">Transmembrane</keyword>
<proteinExistence type="inferred from homology"/>
<evidence type="ECO:0000313" key="10">
    <source>
        <dbReference type="EMBL" id="CAA9299358.1"/>
    </source>
</evidence>
<dbReference type="InterPro" id="IPR025857">
    <property type="entry name" value="MacB_PCD"/>
</dbReference>
<dbReference type="GO" id="GO:0005886">
    <property type="term" value="C:plasma membrane"/>
    <property type="evidence" value="ECO:0007669"/>
    <property type="project" value="UniProtKB-SubCell"/>
</dbReference>
<comment type="subcellular location">
    <subcellularLocation>
        <location evidence="1">Cell membrane</location>
        <topology evidence="1">Multi-pass membrane protein</topology>
    </subcellularLocation>
</comment>
<comment type="similarity">
    <text evidence="6">Belongs to the ABC-4 integral membrane protein family.</text>
</comment>
<dbReference type="InterPro" id="IPR017800">
    <property type="entry name" value="ADOP"/>
</dbReference>
<feature type="transmembrane region" description="Helical" evidence="7">
    <location>
        <begin position="133"/>
        <end position="156"/>
    </location>
</feature>
<keyword evidence="2" id="KW-1003">Cell membrane</keyword>
<evidence type="ECO:0000259" key="8">
    <source>
        <dbReference type="Pfam" id="PF02687"/>
    </source>
</evidence>
<keyword evidence="4 7" id="KW-1133">Transmembrane helix</keyword>
<protein>
    <recommendedName>
        <fullName evidence="11">Multidrug ABC transporter substrate-binding protein</fullName>
    </recommendedName>
</protein>
<sequence length="665" mass="70398">DPSVVGEQIVVNGQSMTIIGVAPAGFEGTTTGARPEVYVPISMRALMSPGFTGFENRRSYWAYLFARLRPDVSIEQARTALNGLYKPIINDVEAPLQESMSDATMQRFRARELTLEPGRRGQSSVDSEARTPLVLLFAITGIVLLIACANIANLLLARAAGRAMEMAVRLSLGATRRQLLTQLLTESCLLALLGGVVSLVVARWTLALIASILPAEAANTLQLTLSLPVVVFAAGLSIGTGILFGMFPALHSTRPDLVTTLRANAGQPSGARAAARFRTSLVTAQIGLSMALLVSAGLFIRSLVNVSRVDLGLKIDSVVTFAISPELSGYSPARARALFARVEEELAAVPGVTGVTASLVPLLAGSNWGTDVRVEGFKSDPDTDNNARFNEVGPGYFQTLGVPLLAGREFGVADAGSGTPRVAIVNEAFAKKFGLGRDAVGKRISDDTDEPLDIEIVGVVQNAKYSEVKQEIPPVFFTPYRQDSTVGAMSFYVRTALAPGQLVRTIPGVIRALDPDLPVEDLKTMPQQVRENVFLDRMVSTLSAAFAVLATLLAAVGLYGVLAYTVAQRTREIGVRMALGADAGRVRGLVLRQVVLMTAVGGALGIAAALAVGRAARSVLFELEGHDPLVVVSAAALLAVVALAAGYLPARRASRVQPMQALRYE</sequence>
<feature type="transmembrane region" description="Helical" evidence="7">
    <location>
        <begin position="544"/>
        <end position="567"/>
    </location>
</feature>
<keyword evidence="5 7" id="KW-0472">Membrane</keyword>
<evidence type="ECO:0000256" key="3">
    <source>
        <dbReference type="ARBA" id="ARBA00022692"/>
    </source>
</evidence>
<evidence type="ECO:0000256" key="5">
    <source>
        <dbReference type="ARBA" id="ARBA00023136"/>
    </source>
</evidence>
<dbReference type="PANTHER" id="PTHR30572">
    <property type="entry name" value="MEMBRANE COMPONENT OF TRANSPORTER-RELATED"/>
    <property type="match status" value="1"/>
</dbReference>
<feature type="domain" description="MacB-like periplasmic core" evidence="9">
    <location>
        <begin position="4"/>
        <end position="82"/>
    </location>
</feature>
<dbReference type="Pfam" id="PF02687">
    <property type="entry name" value="FtsX"/>
    <property type="match status" value="2"/>
</dbReference>
<evidence type="ECO:0000256" key="4">
    <source>
        <dbReference type="ARBA" id="ARBA00022989"/>
    </source>
</evidence>
<evidence type="ECO:0000256" key="6">
    <source>
        <dbReference type="ARBA" id="ARBA00038076"/>
    </source>
</evidence>
<feature type="domain" description="ABC3 transporter permease C-terminal" evidence="8">
    <location>
        <begin position="138"/>
        <end position="254"/>
    </location>
</feature>
<evidence type="ECO:0000256" key="7">
    <source>
        <dbReference type="SAM" id="Phobius"/>
    </source>
</evidence>
<dbReference type="NCBIfam" id="TIGR03434">
    <property type="entry name" value="ADOP"/>
    <property type="match status" value="1"/>
</dbReference>
<evidence type="ECO:0000259" key="9">
    <source>
        <dbReference type="Pfam" id="PF12704"/>
    </source>
</evidence>